<evidence type="ECO:0000313" key="1">
    <source>
        <dbReference type="EMBL" id="CAI9580297.1"/>
    </source>
</evidence>
<evidence type="ECO:0000313" key="2">
    <source>
        <dbReference type="Proteomes" id="UP001162483"/>
    </source>
</evidence>
<comment type="caution">
    <text evidence="1">The sequence shown here is derived from an EMBL/GenBank/DDBJ whole genome shotgun (WGS) entry which is preliminary data.</text>
</comment>
<protein>
    <submittedName>
        <fullName evidence="1">Uncharacterized protein</fullName>
    </submittedName>
</protein>
<keyword evidence="2" id="KW-1185">Reference proteome</keyword>
<accession>A0ABN9E9X3</accession>
<organism evidence="1 2">
    <name type="scientific">Staurois parvus</name>
    <dbReference type="NCBI Taxonomy" id="386267"/>
    <lineage>
        <taxon>Eukaryota</taxon>
        <taxon>Metazoa</taxon>
        <taxon>Chordata</taxon>
        <taxon>Craniata</taxon>
        <taxon>Vertebrata</taxon>
        <taxon>Euteleostomi</taxon>
        <taxon>Amphibia</taxon>
        <taxon>Batrachia</taxon>
        <taxon>Anura</taxon>
        <taxon>Neobatrachia</taxon>
        <taxon>Ranoidea</taxon>
        <taxon>Ranidae</taxon>
        <taxon>Staurois</taxon>
    </lineage>
</organism>
<gene>
    <name evidence="1" type="ORF">SPARVUS_LOCUS9263635</name>
</gene>
<dbReference type="EMBL" id="CATNWA010015177">
    <property type="protein sequence ID" value="CAI9580297.1"/>
    <property type="molecule type" value="Genomic_DNA"/>
</dbReference>
<sequence>MTRDCRHSTGDDQRLQTFGEWGGLVPQFHRYPLPLPRSCPPRSLVGHMTGPRRLQVATKRSAVGTRFQVPTLKMLAPGREDGW</sequence>
<proteinExistence type="predicted"/>
<dbReference type="Proteomes" id="UP001162483">
    <property type="component" value="Unassembled WGS sequence"/>
</dbReference>
<name>A0ABN9E9X3_9NEOB</name>
<reference evidence="1" key="1">
    <citation type="submission" date="2023-05" db="EMBL/GenBank/DDBJ databases">
        <authorList>
            <person name="Stuckert A."/>
        </authorList>
    </citation>
    <scope>NUCLEOTIDE SEQUENCE</scope>
</reference>